<protein>
    <submittedName>
        <fullName evidence="1">Uncharacterized protein</fullName>
    </submittedName>
</protein>
<dbReference type="AlphaFoldDB" id="A0A022WF55"/>
<name>A0A022WF55_TRIRU</name>
<accession>A0A022WF55</accession>
<dbReference type="Proteomes" id="UP000023758">
    <property type="component" value="Unassembled WGS sequence"/>
</dbReference>
<evidence type="ECO:0000313" key="1">
    <source>
        <dbReference type="EMBL" id="EZF56771.1"/>
    </source>
</evidence>
<proteinExistence type="predicted"/>
<sequence length="118" mass="13373">MGCSPHGYWECGDIGLWEPAGRLTDLILYASHTFWPAKKLPHNHGTATLYRTYVLQHQGQYPPHLSLSIRHLQRTLAVYEIILASAVLGLSERFAVVFGTDKAVKGCWECRSRLNHSR</sequence>
<gene>
    <name evidence="1" type="ORF">H103_00869</name>
</gene>
<organism evidence="1">
    <name type="scientific">Trichophyton rubrum CBS 288.86</name>
    <dbReference type="NCBI Taxonomy" id="1215330"/>
    <lineage>
        <taxon>Eukaryota</taxon>
        <taxon>Fungi</taxon>
        <taxon>Dikarya</taxon>
        <taxon>Ascomycota</taxon>
        <taxon>Pezizomycotina</taxon>
        <taxon>Eurotiomycetes</taxon>
        <taxon>Eurotiomycetidae</taxon>
        <taxon>Onygenales</taxon>
        <taxon>Arthrodermataceae</taxon>
        <taxon>Trichophyton</taxon>
    </lineage>
</organism>
<reference evidence="1" key="1">
    <citation type="submission" date="2014-02" db="EMBL/GenBank/DDBJ databases">
        <title>The Genome Sequence of Trichophyton rubrum (morphotype fischeri) CBS 288.86.</title>
        <authorList>
            <consortium name="The Broad Institute Genomics Platform"/>
            <person name="Cuomo C.A."/>
            <person name="White T.C."/>
            <person name="Graser Y."/>
            <person name="Martinez-Rossi N."/>
            <person name="Heitman J."/>
            <person name="Young S.K."/>
            <person name="Zeng Q."/>
            <person name="Gargeya S."/>
            <person name="Abouelleil A."/>
            <person name="Alvarado L."/>
            <person name="Chapman S.B."/>
            <person name="Gainer-Dewar J."/>
            <person name="Goldberg J."/>
            <person name="Griggs A."/>
            <person name="Gujja S."/>
            <person name="Hansen M."/>
            <person name="Howarth C."/>
            <person name="Imamovic A."/>
            <person name="Larimer J."/>
            <person name="Martinez D."/>
            <person name="Murphy C."/>
            <person name="Pearson M.D."/>
            <person name="Persinoti G."/>
            <person name="Poon T."/>
            <person name="Priest M."/>
            <person name="Roberts A.D."/>
            <person name="Saif S."/>
            <person name="Shea T.D."/>
            <person name="Sykes S.N."/>
            <person name="Wortman J."/>
            <person name="Nusbaum C."/>
            <person name="Birren B."/>
        </authorList>
    </citation>
    <scope>NUCLEOTIDE SEQUENCE [LARGE SCALE GENOMIC DNA]</scope>
    <source>
        <strain evidence="1">CBS 288.86</strain>
    </source>
</reference>
<dbReference type="EMBL" id="KK207709">
    <property type="protein sequence ID" value="EZF56771.1"/>
    <property type="molecule type" value="Genomic_DNA"/>
</dbReference>
<dbReference type="HOGENOM" id="CLU_2074819_0_0_1"/>